<keyword evidence="1" id="KW-0812">Transmembrane</keyword>
<dbReference type="EMBL" id="CCBC010000179">
    <property type="protein sequence ID" value="CDO18323.1"/>
    <property type="molecule type" value="Genomic_DNA"/>
</dbReference>
<dbReference type="PIRSF" id="PIRSF002599">
    <property type="entry name" value="Cold_shock_A"/>
    <property type="match status" value="1"/>
</dbReference>
<sequence>MTLKELALLIFVLWNVLTFLTYGIDKKKAEHGRWRIPEKTLLLESILFGGIGAFLGGKIFHHKTLKWYFKVCWYLGIVIDIAVLYWYIVIWK</sequence>
<organism evidence="2 3">
    <name type="scientific">Streptococcus gallolyticus</name>
    <dbReference type="NCBI Taxonomy" id="315405"/>
    <lineage>
        <taxon>Bacteria</taxon>
        <taxon>Bacillati</taxon>
        <taxon>Bacillota</taxon>
        <taxon>Bacilli</taxon>
        <taxon>Lactobacillales</taxon>
        <taxon>Streptococcaceae</taxon>
        <taxon>Streptococcus</taxon>
    </lineage>
</organism>
<name>A0A060RHS8_9STRE</name>
<comment type="caution">
    <text evidence="2">The sequence shown here is derived from an EMBL/GenBank/DDBJ whole genome shotgun (WGS) entry which is preliminary data.</text>
</comment>
<feature type="transmembrane region" description="Helical" evidence="1">
    <location>
        <begin position="6"/>
        <end position="24"/>
    </location>
</feature>
<evidence type="ECO:0000256" key="1">
    <source>
        <dbReference type="SAM" id="Phobius"/>
    </source>
</evidence>
<dbReference type="GO" id="GO:0003676">
    <property type="term" value="F:nucleic acid binding"/>
    <property type="evidence" value="ECO:0007669"/>
    <property type="project" value="InterPro"/>
</dbReference>
<evidence type="ECO:0000313" key="2">
    <source>
        <dbReference type="EMBL" id="CDO18323.1"/>
    </source>
</evidence>
<reference evidence="2 3" key="1">
    <citation type="submission" date="2014-02" db="EMBL/GenBank/DDBJ databases">
        <authorList>
            <person name="Manrique M."/>
        </authorList>
    </citation>
    <scope>NUCLEOTIDE SEQUENCE [LARGE SCALE GENOMIC DNA]</scope>
    <source>
        <strain evidence="2 3">LMG17956</strain>
    </source>
</reference>
<dbReference type="AlphaFoldDB" id="A0A060RHS8"/>
<evidence type="ECO:0000313" key="3">
    <source>
        <dbReference type="Proteomes" id="UP000027584"/>
    </source>
</evidence>
<feature type="transmembrane region" description="Helical" evidence="1">
    <location>
        <begin position="40"/>
        <end position="61"/>
    </location>
</feature>
<proteinExistence type="predicted"/>
<reference evidence="2 3" key="2">
    <citation type="submission" date="2014-05" db="EMBL/GenBank/DDBJ databases">
        <title>Genome sequence of Streptococcus gallolyticus.</title>
        <authorList>
            <person name="Del Campo R."/>
        </authorList>
    </citation>
    <scope>NUCLEOTIDE SEQUENCE [LARGE SCALE GENOMIC DNA]</scope>
    <source>
        <strain evidence="2 3">LMG17956</strain>
    </source>
</reference>
<gene>
    <name evidence="2" type="ORF">BN963_SGAL_01521</name>
</gene>
<dbReference type="Pfam" id="PF06961">
    <property type="entry name" value="DUF1294"/>
    <property type="match status" value="1"/>
</dbReference>
<keyword evidence="1" id="KW-0472">Membrane</keyword>
<accession>A0A060RHS8</accession>
<dbReference type="Proteomes" id="UP000027584">
    <property type="component" value="Unassembled WGS sequence"/>
</dbReference>
<feature type="transmembrane region" description="Helical" evidence="1">
    <location>
        <begin position="67"/>
        <end position="88"/>
    </location>
</feature>
<keyword evidence="1" id="KW-1133">Transmembrane helix</keyword>
<evidence type="ECO:0008006" key="4">
    <source>
        <dbReference type="Google" id="ProtNLM"/>
    </source>
</evidence>
<dbReference type="InterPro" id="IPR012156">
    <property type="entry name" value="Cold_shock_CspA"/>
</dbReference>
<dbReference type="InterPro" id="IPR010718">
    <property type="entry name" value="DUF1294"/>
</dbReference>
<protein>
    <recommendedName>
        <fullName evidence="4">DUF1294 domain-containing protein</fullName>
    </recommendedName>
</protein>